<accession>A0AA44TH94</accession>
<name>A0AA44TH94_CUTAC</name>
<dbReference type="AlphaFoldDB" id="A0AA44TH94"/>
<dbReference type="Proteomes" id="UP000226191">
    <property type="component" value="Unassembled WGS sequence"/>
</dbReference>
<dbReference type="EMBL" id="MVCE01000006">
    <property type="protein sequence ID" value="PGF32075.1"/>
    <property type="molecule type" value="Genomic_DNA"/>
</dbReference>
<evidence type="ECO:0000313" key="1">
    <source>
        <dbReference type="EMBL" id="PGF32075.1"/>
    </source>
</evidence>
<protein>
    <submittedName>
        <fullName evidence="1">Uncharacterized protein</fullName>
    </submittedName>
</protein>
<organism evidence="1 2">
    <name type="scientific">Cutibacterium acnes</name>
    <name type="common">Propionibacterium acnes</name>
    <dbReference type="NCBI Taxonomy" id="1747"/>
    <lineage>
        <taxon>Bacteria</taxon>
        <taxon>Bacillati</taxon>
        <taxon>Actinomycetota</taxon>
        <taxon>Actinomycetes</taxon>
        <taxon>Propionibacteriales</taxon>
        <taxon>Propionibacteriaceae</taxon>
        <taxon>Cutibacterium</taxon>
    </lineage>
</organism>
<sequence>MPVAEYVTSTTRSTPAHYMGNISMEVRCILEDTVVHHARLHTHYISIEICSNSNSDASFASRPHAYIHEQWLSPRCGCRREDRILARDICTRHHVPTRKLSTAQIRADMAGIYSSAPHKSDHDDDPGP</sequence>
<gene>
    <name evidence="1" type="ORF">B1B09_11520</name>
</gene>
<evidence type="ECO:0000313" key="2">
    <source>
        <dbReference type="Proteomes" id="UP000226191"/>
    </source>
</evidence>
<proteinExistence type="predicted"/>
<comment type="caution">
    <text evidence="1">The sequence shown here is derived from an EMBL/GenBank/DDBJ whole genome shotgun (WGS) entry which is preliminary data.</text>
</comment>
<reference evidence="1 2" key="1">
    <citation type="submission" date="2017-02" db="EMBL/GenBank/DDBJ databases">
        <title>Prevalence of linear plasmids in Cutibacterium acnes isolates obtained from cancerous prostatic tissue.</title>
        <authorList>
            <person name="Davidsson S."/>
            <person name="Bruggemann H."/>
        </authorList>
    </citation>
    <scope>NUCLEOTIDE SEQUENCE [LARGE SCALE GENOMIC DNA]</scope>
    <source>
        <strain evidence="1 2">11-78</strain>
    </source>
</reference>
<dbReference type="GeneID" id="92857312"/>
<dbReference type="RefSeq" id="WP_002519423.1">
    <property type="nucleotide sequence ID" value="NZ_AP019664.1"/>
</dbReference>